<dbReference type="AlphaFoldDB" id="A0A4P9Y0F5"/>
<dbReference type="EMBL" id="KZ989069">
    <property type="protein sequence ID" value="RKP11250.1"/>
    <property type="molecule type" value="Genomic_DNA"/>
</dbReference>
<dbReference type="Proteomes" id="UP000267251">
    <property type="component" value="Unassembled WGS sequence"/>
</dbReference>
<dbReference type="GO" id="GO:0019905">
    <property type="term" value="F:syntaxin binding"/>
    <property type="evidence" value="ECO:0007669"/>
    <property type="project" value="TreeGrafter"/>
</dbReference>
<gene>
    <name evidence="2" type="ORF">BJ684DRAFT_22200</name>
</gene>
<dbReference type="GO" id="GO:0032456">
    <property type="term" value="P:endocytic recycling"/>
    <property type="evidence" value="ECO:0007669"/>
    <property type="project" value="TreeGrafter"/>
</dbReference>
<dbReference type="GO" id="GO:0006896">
    <property type="term" value="P:Golgi to vacuole transport"/>
    <property type="evidence" value="ECO:0007669"/>
    <property type="project" value="TreeGrafter"/>
</dbReference>
<name>A0A4P9Y0F5_9FUNG</name>
<reference evidence="3" key="1">
    <citation type="journal article" date="2018" name="Nat. Microbiol.">
        <title>Leveraging single-cell genomics to expand the fungal tree of life.</title>
        <authorList>
            <person name="Ahrendt S.R."/>
            <person name="Quandt C.A."/>
            <person name="Ciobanu D."/>
            <person name="Clum A."/>
            <person name="Salamov A."/>
            <person name="Andreopoulos B."/>
            <person name="Cheng J.F."/>
            <person name="Woyke T."/>
            <person name="Pelin A."/>
            <person name="Henrissat B."/>
            <person name="Reynolds N.K."/>
            <person name="Benny G.L."/>
            <person name="Smith M.E."/>
            <person name="James T.Y."/>
            <person name="Grigoriev I.V."/>
        </authorList>
    </citation>
    <scope>NUCLEOTIDE SEQUENCE [LARGE SCALE GENOMIC DNA]</scope>
</reference>
<dbReference type="GO" id="GO:0000938">
    <property type="term" value="C:GARP complex"/>
    <property type="evidence" value="ECO:0007669"/>
    <property type="project" value="TreeGrafter"/>
</dbReference>
<dbReference type="GO" id="GO:0042147">
    <property type="term" value="P:retrograde transport, endosome to Golgi"/>
    <property type="evidence" value="ECO:0007669"/>
    <property type="project" value="TreeGrafter"/>
</dbReference>
<accession>A0A4P9Y0F5</accession>
<dbReference type="GO" id="GO:0005829">
    <property type="term" value="C:cytosol"/>
    <property type="evidence" value="ECO:0007669"/>
    <property type="project" value="GOC"/>
</dbReference>
<dbReference type="PANTHER" id="PTHR14190:SF7">
    <property type="entry name" value="VACUOLAR PROTEIN SORTING-ASSOCIATED PROTEIN 52 HOMOLOG"/>
    <property type="match status" value="1"/>
</dbReference>
<evidence type="ECO:0000313" key="3">
    <source>
        <dbReference type="Proteomes" id="UP000267251"/>
    </source>
</evidence>
<organism evidence="2 3">
    <name type="scientific">Piptocephalis cylindrospora</name>
    <dbReference type="NCBI Taxonomy" id="1907219"/>
    <lineage>
        <taxon>Eukaryota</taxon>
        <taxon>Fungi</taxon>
        <taxon>Fungi incertae sedis</taxon>
        <taxon>Zoopagomycota</taxon>
        <taxon>Zoopagomycotina</taxon>
        <taxon>Zoopagomycetes</taxon>
        <taxon>Zoopagales</taxon>
        <taxon>Piptocephalidaceae</taxon>
        <taxon>Piptocephalis</taxon>
    </lineage>
</organism>
<dbReference type="InterPro" id="IPR048361">
    <property type="entry name" value="Vps52_C"/>
</dbReference>
<dbReference type="OrthoDB" id="5573784at2759"/>
<keyword evidence="3" id="KW-1185">Reference proteome</keyword>
<dbReference type="Pfam" id="PF20655">
    <property type="entry name" value="Vps52_C"/>
    <property type="match status" value="1"/>
</dbReference>
<feature type="domain" description="Vps52 C-terminal" evidence="1">
    <location>
        <begin position="2"/>
        <end position="160"/>
    </location>
</feature>
<evidence type="ECO:0000313" key="2">
    <source>
        <dbReference type="EMBL" id="RKP11250.1"/>
    </source>
</evidence>
<protein>
    <submittedName>
        <fullName evidence="2">Sac2 family-domain-containing protein</fullName>
    </submittedName>
</protein>
<sequence>GTFQTALNSLRKSIDGNHDALGLLLCIRINGAIISELSKRRIPGMDDFTHATSMLLWPRFQWVMDRHIESVRKVNVRKMPSAPESQMHPVMKRYTHFASSLLQLNHGYNDGNITTSITRLRSAIIVLMETVANEWDSHRNLAFLINNAHLTLETFSASRYTESETEFFRGFFNAKVNFYADKELQEHFSILLTFLQEHRPSTSKGKDPVKSIPVEELDRVSGDFNAAWRQRIAFVSTAAMKQFSNFKVGQTVLQATLSGLLLAYTRFTGLIERQGRHVTRDMAHPPISEQTLLLEMKKFRGTF</sequence>
<dbReference type="InterPro" id="IPR007258">
    <property type="entry name" value="Vps52"/>
</dbReference>
<feature type="non-terminal residue" evidence="2">
    <location>
        <position position="1"/>
    </location>
</feature>
<proteinExistence type="predicted"/>
<evidence type="ECO:0000259" key="1">
    <source>
        <dbReference type="Pfam" id="PF20655"/>
    </source>
</evidence>
<dbReference type="PANTHER" id="PTHR14190">
    <property type="entry name" value="SUPPRESSOR OF ACTIN MUTATIONS 2/VACUOLAR PROTEIN SORTING 52"/>
    <property type="match status" value="1"/>
</dbReference>